<dbReference type="Proteomes" id="UP001629392">
    <property type="component" value="Unassembled WGS sequence"/>
</dbReference>
<evidence type="ECO:0000313" key="3">
    <source>
        <dbReference type="Proteomes" id="UP001629392"/>
    </source>
</evidence>
<organism evidence="2 3">
    <name type="scientific">Paraburkholderia strydomiana</name>
    <dbReference type="NCBI Taxonomy" id="1245417"/>
    <lineage>
        <taxon>Bacteria</taxon>
        <taxon>Pseudomonadati</taxon>
        <taxon>Pseudomonadota</taxon>
        <taxon>Betaproteobacteria</taxon>
        <taxon>Burkholderiales</taxon>
        <taxon>Burkholderiaceae</taxon>
        <taxon>Paraburkholderia</taxon>
    </lineage>
</organism>
<dbReference type="SUPFAM" id="SSF52518">
    <property type="entry name" value="Thiamin diphosphate-binding fold (THDP-binding)"/>
    <property type="match status" value="1"/>
</dbReference>
<dbReference type="InterPro" id="IPR029061">
    <property type="entry name" value="THDP-binding"/>
</dbReference>
<evidence type="ECO:0000259" key="1">
    <source>
        <dbReference type="Pfam" id="PF02776"/>
    </source>
</evidence>
<protein>
    <submittedName>
        <fullName evidence="2">Thiamine pyrophosphate-binding protein</fullName>
    </submittedName>
</protein>
<name>A0ABW9EDH9_9BURK</name>
<dbReference type="Pfam" id="PF02776">
    <property type="entry name" value="TPP_enzyme_N"/>
    <property type="match status" value="1"/>
</dbReference>
<dbReference type="RefSeq" id="WP_408144524.1">
    <property type="nucleotide sequence ID" value="NZ_JAQQCL010000010.1"/>
</dbReference>
<sequence length="79" mass="8159">MPGSTLCGIYESIVNYAGNAHPQPIVCTHEEASAAIAHGYAKVAGKPMACLVHSTVGLQHASMAIYNASAHRSHNGSEA</sequence>
<evidence type="ECO:0000313" key="2">
    <source>
        <dbReference type="EMBL" id="MFM0717664.1"/>
    </source>
</evidence>
<keyword evidence="3" id="KW-1185">Reference proteome</keyword>
<comment type="caution">
    <text evidence="2">The sequence shown here is derived from an EMBL/GenBank/DDBJ whole genome shotgun (WGS) entry which is preliminary data.</text>
</comment>
<feature type="domain" description="Thiamine pyrophosphate enzyme N-terminal TPP-binding" evidence="1">
    <location>
        <begin position="2"/>
        <end position="72"/>
    </location>
</feature>
<dbReference type="CDD" id="cd07035">
    <property type="entry name" value="TPP_PYR_POX_like"/>
    <property type="match status" value="1"/>
</dbReference>
<reference evidence="2 3" key="1">
    <citation type="journal article" date="2024" name="Chem. Sci.">
        <title>Discovery of megapolipeptins by genome mining of a Burkholderiales bacteria collection.</title>
        <authorList>
            <person name="Paulo B.S."/>
            <person name="Recchia M.J.J."/>
            <person name="Lee S."/>
            <person name="Fergusson C.H."/>
            <person name="Romanowski S.B."/>
            <person name="Hernandez A."/>
            <person name="Krull N."/>
            <person name="Liu D.Y."/>
            <person name="Cavanagh H."/>
            <person name="Bos A."/>
            <person name="Gray C.A."/>
            <person name="Murphy B.T."/>
            <person name="Linington R.G."/>
            <person name="Eustaquio A.S."/>
        </authorList>
    </citation>
    <scope>NUCLEOTIDE SEQUENCE [LARGE SCALE GENOMIC DNA]</scope>
    <source>
        <strain evidence="2 3">RL17-350-BIC-E</strain>
    </source>
</reference>
<proteinExistence type="predicted"/>
<gene>
    <name evidence="2" type="ORF">PQQ73_15120</name>
</gene>
<dbReference type="InterPro" id="IPR012001">
    <property type="entry name" value="Thiamin_PyroP_enz_TPP-bd_dom"/>
</dbReference>
<dbReference type="Gene3D" id="3.40.50.970">
    <property type="match status" value="1"/>
</dbReference>
<dbReference type="EMBL" id="JAQQCL010000010">
    <property type="protein sequence ID" value="MFM0717664.1"/>
    <property type="molecule type" value="Genomic_DNA"/>
</dbReference>
<accession>A0ABW9EDH9</accession>